<dbReference type="Pfam" id="PF02754">
    <property type="entry name" value="CCG"/>
    <property type="match status" value="2"/>
</dbReference>
<dbReference type="PANTHER" id="PTHR43255:SF1">
    <property type="entry name" value="IRON-SULFUR-BINDING OXIDOREDUCTASE FADF-RELATED"/>
    <property type="match status" value="1"/>
</dbReference>
<feature type="domain" description="4Fe-4S ferredoxin-type" evidence="7">
    <location>
        <begin position="274"/>
        <end position="303"/>
    </location>
</feature>
<dbReference type="InterPro" id="IPR009051">
    <property type="entry name" value="Helical_ferredxn"/>
</dbReference>
<keyword evidence="1" id="KW-0004">4Fe-4S</keyword>
<name>A0A562V7Y2_9BACT</name>
<dbReference type="InterPro" id="IPR004017">
    <property type="entry name" value="Cys_rich_dom"/>
</dbReference>
<keyword evidence="9" id="KW-1185">Reference proteome</keyword>
<dbReference type="RefSeq" id="WP_145025484.1">
    <property type="nucleotide sequence ID" value="NZ_VLLN01000034.1"/>
</dbReference>
<dbReference type="PANTHER" id="PTHR43255">
    <property type="entry name" value="IRON-SULFUR-BINDING OXIDOREDUCTASE FADF-RELATED-RELATED"/>
    <property type="match status" value="1"/>
</dbReference>
<feature type="domain" description="4Fe-4S ferredoxin-type" evidence="7">
    <location>
        <begin position="339"/>
        <end position="369"/>
    </location>
</feature>
<dbReference type="AlphaFoldDB" id="A0A562V7Y2"/>
<dbReference type="InterPro" id="IPR017896">
    <property type="entry name" value="4Fe4S_Fe-S-bd"/>
</dbReference>
<feature type="transmembrane region" description="Helical" evidence="6">
    <location>
        <begin position="58"/>
        <end position="80"/>
    </location>
</feature>
<evidence type="ECO:0000256" key="4">
    <source>
        <dbReference type="ARBA" id="ARBA00023004"/>
    </source>
</evidence>
<evidence type="ECO:0000313" key="9">
    <source>
        <dbReference type="Proteomes" id="UP000319449"/>
    </source>
</evidence>
<evidence type="ECO:0000256" key="6">
    <source>
        <dbReference type="SAM" id="Phobius"/>
    </source>
</evidence>
<dbReference type="OrthoDB" id="9794954at2"/>
<feature type="transmembrane region" description="Helical" evidence="6">
    <location>
        <begin position="146"/>
        <end position="165"/>
    </location>
</feature>
<sequence>MNHSALFTPLLIAALLFFVWSCYRRFSLVAIGRPEERFDRIGERIAAMLRYAFGQQRVVARPFGINHFVIFWAFIILLIANGEFMLSGVVPGLTLRLLPSAISGPLVLLFDLVSLLALVCVLLAVGRRLFFKPDYLDSAYVKARSFEGFLILGFIGLLMVAYFGLHAVEICLGAEPLASFMPVSRFAASLVSCGGTGADCLRCGIAPWGEFFWWLHAGVLLAFIVFLPLSKHMHILTAIPNCFLKSLETPLVPPREEFAKGKSFGVHQVDEFTWKDLFDGFSCTECGRCQDACPATATGKPLNPRQVIHAIKTNLLANADHLKAGRPSHLPLINSEGEGTNTEDTLWSCTTCGACLQACPVFIEHLPKIIQMRRYLVEMEAKFPEELLNLFENMEGRSNPWGIAPTERTKWCSTMEVKPFEAGKTEYLFYVGCAGSFDSRQKHVTVALATLLDAAGITWGILGKDEKCCGDSLRRLGNEFVFDRMAKENVQLFKERGVTKIIAQCPHCFTTLKNDYLQYGIELEVIHHSQLLEQLISSGKLKLPKQVTDLGSILLHDSCYLGRHNGVLEAPRNVLQQATGSAPKEFGRNRENGFCCGAGGGRMWLEEHLGTRININRVDEALKSNPDTVCVACPYCLTMFEDGLKDRQAGQTRVRDLAEVVAEALRP</sequence>
<dbReference type="InterPro" id="IPR017900">
    <property type="entry name" value="4Fe4S_Fe_S_CS"/>
</dbReference>
<keyword evidence="3" id="KW-0560">Oxidoreductase</keyword>
<feature type="transmembrane region" description="Helical" evidence="6">
    <location>
        <begin position="211"/>
        <end position="229"/>
    </location>
</feature>
<proteinExistence type="predicted"/>
<gene>
    <name evidence="8" type="ORF">JN12_03668</name>
</gene>
<dbReference type="GO" id="GO:0046872">
    <property type="term" value="F:metal ion binding"/>
    <property type="evidence" value="ECO:0007669"/>
    <property type="project" value="UniProtKB-KW"/>
</dbReference>
<dbReference type="Gene3D" id="1.20.950.20">
    <property type="entry name" value="Transmembrane di-heme cytochromes, Chain C"/>
    <property type="match status" value="1"/>
</dbReference>
<dbReference type="Pfam" id="PF13187">
    <property type="entry name" value="Fer4_9"/>
    <property type="match status" value="1"/>
</dbReference>
<evidence type="ECO:0000259" key="7">
    <source>
        <dbReference type="PROSITE" id="PS51379"/>
    </source>
</evidence>
<keyword evidence="6" id="KW-0472">Membrane</keyword>
<dbReference type="SUPFAM" id="SSF46548">
    <property type="entry name" value="alpha-helical ferredoxin"/>
    <property type="match status" value="1"/>
</dbReference>
<evidence type="ECO:0000256" key="3">
    <source>
        <dbReference type="ARBA" id="ARBA00023002"/>
    </source>
</evidence>
<dbReference type="GO" id="GO:0051539">
    <property type="term" value="F:4 iron, 4 sulfur cluster binding"/>
    <property type="evidence" value="ECO:0007669"/>
    <property type="project" value="UniProtKB-KW"/>
</dbReference>
<reference evidence="8 9" key="1">
    <citation type="submission" date="2019-07" db="EMBL/GenBank/DDBJ databases">
        <title>Genomic Encyclopedia of Archaeal and Bacterial Type Strains, Phase II (KMG-II): from individual species to whole genera.</title>
        <authorList>
            <person name="Goeker M."/>
        </authorList>
    </citation>
    <scope>NUCLEOTIDE SEQUENCE [LARGE SCALE GENOMIC DNA]</scope>
    <source>
        <strain evidence="8 9">ATCC BAA-1139</strain>
    </source>
</reference>
<comment type="caution">
    <text evidence="8">The sequence shown here is derived from an EMBL/GenBank/DDBJ whole genome shotgun (WGS) entry which is preliminary data.</text>
</comment>
<evidence type="ECO:0000256" key="5">
    <source>
        <dbReference type="ARBA" id="ARBA00023014"/>
    </source>
</evidence>
<dbReference type="Proteomes" id="UP000319449">
    <property type="component" value="Unassembled WGS sequence"/>
</dbReference>
<dbReference type="GO" id="GO:0016491">
    <property type="term" value="F:oxidoreductase activity"/>
    <property type="evidence" value="ECO:0007669"/>
    <property type="project" value="UniProtKB-KW"/>
</dbReference>
<keyword evidence="6" id="KW-1133">Transmembrane helix</keyword>
<organism evidence="8 9">
    <name type="scientific">Geobacter argillaceus</name>
    <dbReference type="NCBI Taxonomy" id="345631"/>
    <lineage>
        <taxon>Bacteria</taxon>
        <taxon>Pseudomonadati</taxon>
        <taxon>Thermodesulfobacteriota</taxon>
        <taxon>Desulfuromonadia</taxon>
        <taxon>Geobacterales</taxon>
        <taxon>Geobacteraceae</taxon>
        <taxon>Geobacter</taxon>
    </lineage>
</organism>
<evidence type="ECO:0000313" key="8">
    <source>
        <dbReference type="EMBL" id="TWJ13878.1"/>
    </source>
</evidence>
<keyword evidence="4" id="KW-0408">Iron</keyword>
<keyword evidence="2" id="KW-0479">Metal-binding</keyword>
<protein>
    <submittedName>
        <fullName evidence="8">Fe-S oxidoreductase</fullName>
    </submittedName>
</protein>
<dbReference type="PROSITE" id="PS51379">
    <property type="entry name" value="4FE4S_FER_2"/>
    <property type="match status" value="2"/>
</dbReference>
<accession>A0A562V7Y2</accession>
<dbReference type="PROSITE" id="PS00198">
    <property type="entry name" value="4FE4S_FER_1"/>
    <property type="match status" value="1"/>
</dbReference>
<evidence type="ECO:0000256" key="2">
    <source>
        <dbReference type="ARBA" id="ARBA00022723"/>
    </source>
</evidence>
<dbReference type="Gene3D" id="1.10.1060.10">
    <property type="entry name" value="Alpha-helical ferredoxin"/>
    <property type="match status" value="1"/>
</dbReference>
<evidence type="ECO:0000256" key="1">
    <source>
        <dbReference type="ARBA" id="ARBA00022485"/>
    </source>
</evidence>
<keyword evidence="5" id="KW-0411">Iron-sulfur</keyword>
<dbReference type="SUPFAM" id="SSF103501">
    <property type="entry name" value="Respiratory nitrate reductase 1 gamma chain"/>
    <property type="match status" value="1"/>
</dbReference>
<dbReference type="InterPro" id="IPR036197">
    <property type="entry name" value="NarG-like_sf"/>
</dbReference>
<dbReference type="GO" id="GO:0005886">
    <property type="term" value="C:plasma membrane"/>
    <property type="evidence" value="ECO:0007669"/>
    <property type="project" value="TreeGrafter"/>
</dbReference>
<dbReference type="InterPro" id="IPR051460">
    <property type="entry name" value="HdrC_iron-sulfur_subunit"/>
</dbReference>
<dbReference type="EMBL" id="VLLN01000034">
    <property type="protein sequence ID" value="TWJ13878.1"/>
    <property type="molecule type" value="Genomic_DNA"/>
</dbReference>
<keyword evidence="6" id="KW-0812">Transmembrane</keyword>
<feature type="transmembrane region" description="Helical" evidence="6">
    <location>
        <begin position="100"/>
        <end position="125"/>
    </location>
</feature>
<feature type="transmembrane region" description="Helical" evidence="6">
    <location>
        <begin position="6"/>
        <end position="23"/>
    </location>
</feature>